<organism evidence="1 2">
    <name type="scientific">Musa troglodytarum</name>
    <name type="common">fe'i banana</name>
    <dbReference type="NCBI Taxonomy" id="320322"/>
    <lineage>
        <taxon>Eukaryota</taxon>
        <taxon>Viridiplantae</taxon>
        <taxon>Streptophyta</taxon>
        <taxon>Embryophyta</taxon>
        <taxon>Tracheophyta</taxon>
        <taxon>Spermatophyta</taxon>
        <taxon>Magnoliopsida</taxon>
        <taxon>Liliopsida</taxon>
        <taxon>Zingiberales</taxon>
        <taxon>Musaceae</taxon>
        <taxon>Musa</taxon>
    </lineage>
</organism>
<gene>
    <name evidence="1" type="ORF">MUK42_30789</name>
</gene>
<name>A0A9E7FQ88_9LILI</name>
<evidence type="ECO:0000313" key="2">
    <source>
        <dbReference type="Proteomes" id="UP001055439"/>
    </source>
</evidence>
<accession>A0A9E7FQ88</accession>
<protein>
    <submittedName>
        <fullName evidence="1">Uncharacterized protein</fullName>
    </submittedName>
</protein>
<reference evidence="1" key="1">
    <citation type="submission" date="2022-05" db="EMBL/GenBank/DDBJ databases">
        <title>The Musa troglodytarum L. genome provides insights into the mechanism of non-climacteric behaviour and enrichment of carotenoids.</title>
        <authorList>
            <person name="Wang J."/>
        </authorList>
    </citation>
    <scope>NUCLEOTIDE SEQUENCE</scope>
    <source>
        <tissue evidence="1">Leaf</tissue>
    </source>
</reference>
<keyword evidence="2" id="KW-1185">Reference proteome</keyword>
<sequence length="97" mass="11021">MQDQNCLVMNARGFGVLGNSVATEFWFPERQRPAGGIPTEAETQQVVGSQRRRRRCGLSCLHGCQACHGVWCWRRRGDRVGGRATWCSCNQRLELLR</sequence>
<evidence type="ECO:0000313" key="1">
    <source>
        <dbReference type="EMBL" id="URD98028.1"/>
    </source>
</evidence>
<proteinExistence type="predicted"/>
<dbReference type="EMBL" id="CP097506">
    <property type="protein sequence ID" value="URD98028.1"/>
    <property type="molecule type" value="Genomic_DNA"/>
</dbReference>
<dbReference type="AlphaFoldDB" id="A0A9E7FQ88"/>
<dbReference type="Proteomes" id="UP001055439">
    <property type="component" value="Chromosome 4"/>
</dbReference>